<dbReference type="Pfam" id="PF10108">
    <property type="entry name" value="DNA_pol_B_exo2"/>
    <property type="match status" value="1"/>
</dbReference>
<dbReference type="InterPro" id="IPR012337">
    <property type="entry name" value="RNaseH-like_sf"/>
</dbReference>
<organism evidence="2">
    <name type="scientific">uncultured Acetothermia bacterium</name>
    <dbReference type="NCBI Taxonomy" id="236499"/>
    <lineage>
        <taxon>Bacteria</taxon>
        <taxon>Candidatus Bipolaricaulota</taxon>
        <taxon>environmental samples</taxon>
    </lineage>
</organism>
<feature type="domain" description="Predicted 3'-5' exonuclease PolB-like" evidence="1">
    <location>
        <begin position="92"/>
        <end position="218"/>
    </location>
</feature>
<dbReference type="InterPro" id="IPR036397">
    <property type="entry name" value="RNaseH_sf"/>
</dbReference>
<reference evidence="2" key="2">
    <citation type="journal article" date="2012" name="PLoS ONE">
        <title>A Deeply Branching Thermophilic Bacterium with an Ancient Acetyl-CoA Pathway Dominates a Subsurface Ecosystem.</title>
        <authorList>
            <person name="Takami H."/>
            <person name="Noguchi H."/>
            <person name="Takaki Y."/>
            <person name="Uchiyama I."/>
            <person name="Toyoda A."/>
            <person name="Nishi S."/>
            <person name="Chee G.-J."/>
            <person name="Arai W."/>
            <person name="Nunoura T."/>
            <person name="Itoh T."/>
            <person name="Hattori M."/>
            <person name="Takai K."/>
        </authorList>
    </citation>
    <scope>NUCLEOTIDE SEQUENCE</scope>
</reference>
<name>H5SKG1_9BACT</name>
<accession>H5SKG1</accession>
<dbReference type="Gene3D" id="3.30.420.10">
    <property type="entry name" value="Ribonuclease H-like superfamily/Ribonuclease H"/>
    <property type="match status" value="1"/>
</dbReference>
<proteinExistence type="predicted"/>
<gene>
    <name evidence="2" type="ORF">HGMM_F41F10C25</name>
</gene>
<dbReference type="GO" id="GO:0003676">
    <property type="term" value="F:nucleic acid binding"/>
    <property type="evidence" value="ECO:0007669"/>
    <property type="project" value="InterPro"/>
</dbReference>
<protein>
    <submittedName>
        <fullName evidence="2">Hypothetical conserved protein</fullName>
    </submittedName>
</protein>
<reference evidence="2" key="1">
    <citation type="journal article" date="2005" name="Environ. Microbiol.">
        <title>Genetic and functional properties of uncultivated thermophilic crenarchaeotes from a subsurface gold mine as revealed by analysis of genome fragments.</title>
        <authorList>
            <person name="Nunoura T."/>
            <person name="Hirayama H."/>
            <person name="Takami H."/>
            <person name="Oida H."/>
            <person name="Nishi S."/>
            <person name="Shimamura S."/>
            <person name="Suzuki Y."/>
            <person name="Inagaki F."/>
            <person name="Takai K."/>
            <person name="Nealson K.H."/>
            <person name="Horikoshi K."/>
        </authorList>
    </citation>
    <scope>NUCLEOTIDE SEQUENCE</scope>
</reference>
<sequence>MAQLVFDIETVALPLESFDEAQQQYLLKWAEREETPERQQRKREELIAQLNLYPFTAQVVAIGMLNVESHKGRVYYQAPTKESWRSEDTLIEYESGSETEILKKFWEDVRSYKQLITFNGRGFDCPFLMLRSALLGIKPSRNLMLARSDAEHIDLLEKLTFYGAIRKFNLDFYCKAFGIPSPKERLSGPQINTLFAEGKYREIAEYCFDDVRATAELYRLWREFLAE</sequence>
<dbReference type="SUPFAM" id="SSF53098">
    <property type="entry name" value="Ribonuclease H-like"/>
    <property type="match status" value="1"/>
</dbReference>
<dbReference type="AlphaFoldDB" id="H5SKG1"/>
<dbReference type="EMBL" id="AP011754">
    <property type="protein sequence ID" value="BAL56647.1"/>
    <property type="molecule type" value="Genomic_DNA"/>
</dbReference>
<evidence type="ECO:0000313" key="2">
    <source>
        <dbReference type="EMBL" id="BAL56647.1"/>
    </source>
</evidence>
<dbReference type="InterPro" id="IPR019288">
    <property type="entry name" value="3'-5'_exonuclease_PolB-like"/>
</dbReference>
<evidence type="ECO:0000259" key="1">
    <source>
        <dbReference type="Pfam" id="PF10108"/>
    </source>
</evidence>